<feature type="transmembrane region" description="Helical" evidence="1">
    <location>
        <begin position="660"/>
        <end position="684"/>
    </location>
</feature>
<evidence type="ECO:0000313" key="3">
    <source>
        <dbReference type="Proteomes" id="UP001218188"/>
    </source>
</evidence>
<feature type="transmembrane region" description="Helical" evidence="1">
    <location>
        <begin position="303"/>
        <end position="323"/>
    </location>
</feature>
<name>A0AAD6WL53_9AGAR</name>
<feature type="transmembrane region" description="Helical" evidence="1">
    <location>
        <begin position="696"/>
        <end position="716"/>
    </location>
</feature>
<feature type="transmembrane region" description="Helical" evidence="1">
    <location>
        <begin position="571"/>
        <end position="593"/>
    </location>
</feature>
<keyword evidence="1" id="KW-0812">Transmembrane</keyword>
<comment type="caution">
    <text evidence="2">The sequence shown here is derived from an EMBL/GenBank/DDBJ whole genome shotgun (WGS) entry which is preliminary data.</text>
</comment>
<feature type="transmembrane region" description="Helical" evidence="1">
    <location>
        <begin position="811"/>
        <end position="832"/>
    </location>
</feature>
<organism evidence="2 3">
    <name type="scientific">Mycena alexandri</name>
    <dbReference type="NCBI Taxonomy" id="1745969"/>
    <lineage>
        <taxon>Eukaryota</taxon>
        <taxon>Fungi</taxon>
        <taxon>Dikarya</taxon>
        <taxon>Basidiomycota</taxon>
        <taxon>Agaricomycotina</taxon>
        <taxon>Agaricomycetes</taxon>
        <taxon>Agaricomycetidae</taxon>
        <taxon>Agaricales</taxon>
        <taxon>Marasmiineae</taxon>
        <taxon>Mycenaceae</taxon>
        <taxon>Mycena</taxon>
    </lineage>
</organism>
<dbReference type="Gene3D" id="2.60.120.260">
    <property type="entry name" value="Galactose-binding domain-like"/>
    <property type="match status" value="1"/>
</dbReference>
<feature type="transmembrane region" description="Helical" evidence="1">
    <location>
        <begin position="530"/>
        <end position="551"/>
    </location>
</feature>
<evidence type="ECO:0000256" key="1">
    <source>
        <dbReference type="SAM" id="Phobius"/>
    </source>
</evidence>
<sequence length="859" mass="92844">MAHRILDTNDLSQPGNFWVSGAENNGFYKTIGALAVVPPSAVNESISSSDSVATLAFNGTAVSLVGYVANLNESQQPGLWISIDNGTETSQGAFKSGYYSWYRSHLLADGLHTVSFRVDFGNTTFTILVFDHALVNVTEADLIPVSERDETIFDDRDSRITYSGSDWRSGGPTGVYRYEDTVRWTNTTNSTFSVPFNGVGITVIAGVDAGQKGNYSVEYYIDGSAVHVVDVSLWPPEGFNTLDLSETAGGVLTIVSDATLPGNHTLQMTLVSISGTLPFALDYVVATGSLPSDNSWYHPDSHFFLVPIIWAVVNLASLFFFRAEITKYFRLRKRSLRSNKNLHPTSPGNVDATNIQLLPLSQAITPDGLQEDDPLIQPQSPGKKLLPSGLTDVYYDKGALQALYTPYALWFSFGFGLLLILSGVAVRIISSRGIVGGATDILKLANRPPYDEARRDGWVAANMTSTQRTIFSICITTILTLVNSFISGPRAALLKWALARKGRLEFNSSSNFFITSGGPFSSTGILATSVYAVAAVFTFASAAFITVTFDLRDNIDFEGADNRHLLFSDRYYVIFHYVPLVITGLCVSLQALITLASYRAYTVPTWSGQPFDVAAAAFANGMVSRTEGRCLADVNGASPGAAFPLRPSRKHPRLSDVRPALSLIPPAGILLGTFIFALTFSNTLDPNHVLTGPTDLAAASISFTNGGLALALLAAFQAPLTILFHALDVAEGVIEDEQVWRRAAMSKGYHPKAGLAGLRPSGRVMLVFGSKVATQWLYLNGIAFVVGAFPVRGPLSGSDGIHTVWRIGQTVTFVSLYLYAAGGYLTVMSLIYRTMGHLGRSRTFQPATFGPHPDVGERH</sequence>
<keyword evidence="3" id="KW-1185">Reference proteome</keyword>
<dbReference type="EMBL" id="JARJCM010000362">
    <property type="protein sequence ID" value="KAJ7018053.1"/>
    <property type="molecule type" value="Genomic_DNA"/>
</dbReference>
<keyword evidence="1" id="KW-1133">Transmembrane helix</keyword>
<feature type="transmembrane region" description="Helical" evidence="1">
    <location>
        <begin position="470"/>
        <end position="493"/>
    </location>
</feature>
<gene>
    <name evidence="2" type="ORF">C8F04DRAFT_1278289</name>
</gene>
<keyword evidence="1" id="KW-0472">Membrane</keyword>
<feature type="transmembrane region" description="Helical" evidence="1">
    <location>
        <begin position="772"/>
        <end position="791"/>
    </location>
</feature>
<reference evidence="2" key="1">
    <citation type="submission" date="2023-03" db="EMBL/GenBank/DDBJ databases">
        <title>Massive genome expansion in bonnet fungi (Mycena s.s.) driven by repeated elements and novel gene families across ecological guilds.</title>
        <authorList>
            <consortium name="Lawrence Berkeley National Laboratory"/>
            <person name="Harder C.B."/>
            <person name="Miyauchi S."/>
            <person name="Viragh M."/>
            <person name="Kuo A."/>
            <person name="Thoen E."/>
            <person name="Andreopoulos B."/>
            <person name="Lu D."/>
            <person name="Skrede I."/>
            <person name="Drula E."/>
            <person name="Henrissat B."/>
            <person name="Morin E."/>
            <person name="Kohler A."/>
            <person name="Barry K."/>
            <person name="LaButti K."/>
            <person name="Morin E."/>
            <person name="Salamov A."/>
            <person name="Lipzen A."/>
            <person name="Mereny Z."/>
            <person name="Hegedus B."/>
            <person name="Baldrian P."/>
            <person name="Stursova M."/>
            <person name="Weitz H."/>
            <person name="Taylor A."/>
            <person name="Grigoriev I.V."/>
            <person name="Nagy L.G."/>
            <person name="Martin F."/>
            <person name="Kauserud H."/>
        </authorList>
    </citation>
    <scope>NUCLEOTIDE SEQUENCE</scope>
    <source>
        <strain evidence="2">CBHHK200</strain>
    </source>
</reference>
<accession>A0AAD6WL53</accession>
<protein>
    <submittedName>
        <fullName evidence="2">Uncharacterized protein</fullName>
    </submittedName>
</protein>
<proteinExistence type="predicted"/>
<dbReference type="AlphaFoldDB" id="A0AAD6WL53"/>
<evidence type="ECO:0000313" key="2">
    <source>
        <dbReference type="EMBL" id="KAJ7018053.1"/>
    </source>
</evidence>
<dbReference type="Proteomes" id="UP001218188">
    <property type="component" value="Unassembled WGS sequence"/>
</dbReference>
<feature type="transmembrane region" description="Helical" evidence="1">
    <location>
        <begin position="407"/>
        <end position="429"/>
    </location>
</feature>